<organism evidence="1 2">
    <name type="scientific">Peronosclerospora sorghi</name>
    <dbReference type="NCBI Taxonomy" id="230839"/>
    <lineage>
        <taxon>Eukaryota</taxon>
        <taxon>Sar</taxon>
        <taxon>Stramenopiles</taxon>
        <taxon>Oomycota</taxon>
        <taxon>Peronosporomycetes</taxon>
        <taxon>Peronosporales</taxon>
        <taxon>Peronosporaceae</taxon>
        <taxon>Peronosclerospora</taxon>
    </lineage>
</organism>
<accession>A0ACC0WRL0</accession>
<dbReference type="EMBL" id="CM047580">
    <property type="protein sequence ID" value="KAI9920997.1"/>
    <property type="molecule type" value="Genomic_DNA"/>
</dbReference>
<gene>
    <name evidence="1" type="ORF">PsorP6_000905</name>
</gene>
<keyword evidence="2" id="KW-1185">Reference proteome</keyword>
<name>A0ACC0WRL0_9STRA</name>
<proteinExistence type="predicted"/>
<reference evidence="1 2" key="1">
    <citation type="journal article" date="2022" name="bioRxiv">
        <title>The genome of the oomycete Peronosclerospora sorghi, a cosmopolitan pathogen of maize and sorghum, is inflated with dispersed pseudogenes.</title>
        <authorList>
            <person name="Fletcher K."/>
            <person name="Martin F."/>
            <person name="Isakeit T."/>
            <person name="Cavanaugh K."/>
            <person name="Magill C."/>
            <person name="Michelmore R."/>
        </authorList>
    </citation>
    <scope>NUCLEOTIDE SEQUENCE [LARGE SCALE GENOMIC DNA]</scope>
    <source>
        <strain evidence="1">P6</strain>
    </source>
</reference>
<evidence type="ECO:0000313" key="2">
    <source>
        <dbReference type="Proteomes" id="UP001163321"/>
    </source>
</evidence>
<comment type="caution">
    <text evidence="1">The sequence shown here is derived from an EMBL/GenBank/DDBJ whole genome shotgun (WGS) entry which is preliminary data.</text>
</comment>
<evidence type="ECO:0000313" key="1">
    <source>
        <dbReference type="EMBL" id="KAI9920997.1"/>
    </source>
</evidence>
<dbReference type="Proteomes" id="UP001163321">
    <property type="component" value="Chromosome 1"/>
</dbReference>
<sequence>MRKLHHKKKCDNHSSTAFRLTYFLYPSNNCLHTLNTPKESSVKDDSILDKRVVYSSFSSHNLHNVIVHFRDKYLIQNVVLDHECKQTLPTCSEHLIHFQHDERVVITMIQEDKDANESIVQPTHVNDPGR</sequence>
<protein>
    <submittedName>
        <fullName evidence="1">Uncharacterized protein</fullName>
    </submittedName>
</protein>